<evidence type="ECO:0000313" key="5">
    <source>
        <dbReference type="EMBL" id="GHH32371.1"/>
    </source>
</evidence>
<keyword evidence="2" id="KW-0238">DNA-binding</keyword>
<keyword evidence="6" id="KW-1185">Reference proteome</keyword>
<accession>A0ABQ3M639</accession>
<dbReference type="Pfam" id="PF01638">
    <property type="entry name" value="HxlR"/>
    <property type="match status" value="1"/>
</dbReference>
<dbReference type="PANTHER" id="PTHR33204:SF18">
    <property type="entry name" value="TRANSCRIPTIONAL REGULATORY PROTEIN"/>
    <property type="match status" value="1"/>
</dbReference>
<dbReference type="Proteomes" id="UP000605568">
    <property type="component" value="Unassembled WGS sequence"/>
</dbReference>
<keyword evidence="3" id="KW-0804">Transcription</keyword>
<keyword evidence="1" id="KW-0805">Transcription regulation</keyword>
<comment type="caution">
    <text evidence="5">The sequence shown here is derived from an EMBL/GenBank/DDBJ whole genome shotgun (WGS) entry which is preliminary data.</text>
</comment>
<dbReference type="EMBL" id="BNAR01000002">
    <property type="protein sequence ID" value="GHH32371.1"/>
    <property type="molecule type" value="Genomic_DNA"/>
</dbReference>
<dbReference type="PANTHER" id="PTHR33204">
    <property type="entry name" value="TRANSCRIPTIONAL REGULATOR, MARR FAMILY"/>
    <property type="match status" value="1"/>
</dbReference>
<name>A0ABQ3M639_9PSEU</name>
<protein>
    <submittedName>
        <fullName evidence="5">Transcriptional regulator family protein</fullName>
    </submittedName>
</protein>
<evidence type="ECO:0000259" key="4">
    <source>
        <dbReference type="PROSITE" id="PS51118"/>
    </source>
</evidence>
<proteinExistence type="predicted"/>
<feature type="domain" description="HTH hxlR-type" evidence="4">
    <location>
        <begin position="31"/>
        <end position="130"/>
    </location>
</feature>
<organism evidence="5 6">
    <name type="scientific">Lentzea cavernae</name>
    <dbReference type="NCBI Taxonomy" id="2020703"/>
    <lineage>
        <taxon>Bacteria</taxon>
        <taxon>Bacillati</taxon>
        <taxon>Actinomycetota</taxon>
        <taxon>Actinomycetes</taxon>
        <taxon>Pseudonocardiales</taxon>
        <taxon>Pseudonocardiaceae</taxon>
        <taxon>Lentzea</taxon>
    </lineage>
</organism>
<dbReference type="SUPFAM" id="SSF46785">
    <property type="entry name" value="Winged helix' DNA-binding domain"/>
    <property type="match status" value="1"/>
</dbReference>
<dbReference type="Gene3D" id="1.10.10.10">
    <property type="entry name" value="Winged helix-like DNA-binding domain superfamily/Winged helix DNA-binding domain"/>
    <property type="match status" value="1"/>
</dbReference>
<gene>
    <name evidence="5" type="ORF">GCM10017774_13180</name>
</gene>
<dbReference type="PROSITE" id="PS51118">
    <property type="entry name" value="HTH_HXLR"/>
    <property type="match status" value="1"/>
</dbReference>
<evidence type="ECO:0000256" key="1">
    <source>
        <dbReference type="ARBA" id="ARBA00023015"/>
    </source>
</evidence>
<reference evidence="6" key="1">
    <citation type="journal article" date="2019" name="Int. J. Syst. Evol. Microbiol.">
        <title>The Global Catalogue of Microorganisms (GCM) 10K type strain sequencing project: providing services to taxonomists for standard genome sequencing and annotation.</title>
        <authorList>
            <consortium name="The Broad Institute Genomics Platform"/>
            <consortium name="The Broad Institute Genome Sequencing Center for Infectious Disease"/>
            <person name="Wu L."/>
            <person name="Ma J."/>
        </authorList>
    </citation>
    <scope>NUCLEOTIDE SEQUENCE [LARGE SCALE GENOMIC DNA]</scope>
    <source>
        <strain evidence="6">CGMCC 4.7367</strain>
    </source>
</reference>
<dbReference type="InterPro" id="IPR036388">
    <property type="entry name" value="WH-like_DNA-bd_sf"/>
</dbReference>
<sequence length="180" mass="20026">MFCASQGYAVVMPMEMQGPLFALDEWQPERCSLALALDVIGTRSAMLLLREAFYGTTRFDGFVRRVGITEAVAAKRLKELVASGVLERRPYQEPGTRTRYEYVLTEMGNELLPVIVALMQWGDAHLRDDGGPLRIVSTDTGKPVRVRVVKAGTDSLEPEDLAVRINKGRTPDRSSRGRQA</sequence>
<evidence type="ECO:0000313" key="6">
    <source>
        <dbReference type="Proteomes" id="UP000605568"/>
    </source>
</evidence>
<evidence type="ECO:0000256" key="3">
    <source>
        <dbReference type="ARBA" id="ARBA00023163"/>
    </source>
</evidence>
<dbReference type="InterPro" id="IPR036390">
    <property type="entry name" value="WH_DNA-bd_sf"/>
</dbReference>
<evidence type="ECO:0000256" key="2">
    <source>
        <dbReference type="ARBA" id="ARBA00023125"/>
    </source>
</evidence>
<dbReference type="InterPro" id="IPR002577">
    <property type="entry name" value="HTH_HxlR"/>
</dbReference>